<accession>A0A158ECZ7</accession>
<evidence type="ECO:0000313" key="2">
    <source>
        <dbReference type="EMBL" id="SAL04718.1"/>
    </source>
</evidence>
<reference evidence="2" key="1">
    <citation type="submission" date="2016-01" db="EMBL/GenBank/DDBJ databases">
        <authorList>
            <person name="Peeters C."/>
        </authorList>
    </citation>
    <scope>NUCLEOTIDE SEQUENCE</scope>
    <source>
        <strain evidence="2">LMG 29321</strain>
    </source>
</reference>
<sequence>MNLPIQSRTSENHGFPDLTLKTPGTLGMTTLETL</sequence>
<gene>
    <name evidence="2" type="ORF">AWB78_07109</name>
</gene>
<name>A0A158ECZ7_9BURK</name>
<evidence type="ECO:0000313" key="3">
    <source>
        <dbReference type="Proteomes" id="UP000071859"/>
    </source>
</evidence>
<feature type="region of interest" description="Disordered" evidence="1">
    <location>
        <begin position="1"/>
        <end position="21"/>
    </location>
</feature>
<evidence type="ECO:0000256" key="1">
    <source>
        <dbReference type="SAM" id="MobiDB-lite"/>
    </source>
</evidence>
<dbReference type="AlphaFoldDB" id="A0A158ECZ7"/>
<dbReference type="EMBL" id="FCOX02000067">
    <property type="protein sequence ID" value="SAL04718.1"/>
    <property type="molecule type" value="Genomic_DNA"/>
</dbReference>
<protein>
    <submittedName>
        <fullName evidence="2">Uncharacterized protein</fullName>
    </submittedName>
</protein>
<keyword evidence="3" id="KW-1185">Reference proteome</keyword>
<proteinExistence type="predicted"/>
<organism evidence="2 3">
    <name type="scientific">Caballeronia calidae</name>
    <dbReference type="NCBI Taxonomy" id="1777139"/>
    <lineage>
        <taxon>Bacteria</taxon>
        <taxon>Pseudomonadati</taxon>
        <taxon>Pseudomonadota</taxon>
        <taxon>Betaproteobacteria</taxon>
        <taxon>Burkholderiales</taxon>
        <taxon>Burkholderiaceae</taxon>
        <taxon>Caballeronia</taxon>
    </lineage>
</organism>
<dbReference type="Proteomes" id="UP000071859">
    <property type="component" value="Unassembled WGS sequence"/>
</dbReference>
<comment type="caution">
    <text evidence="2">The sequence shown here is derived from an EMBL/GenBank/DDBJ whole genome shotgun (WGS) entry which is preliminary data.</text>
</comment>